<dbReference type="OrthoDB" id="6617263at2759"/>
<evidence type="ECO:0000313" key="2">
    <source>
        <dbReference type="Proteomes" id="UP000639338"/>
    </source>
</evidence>
<keyword evidence="2" id="KW-1185">Reference proteome</keyword>
<gene>
    <name evidence="1" type="ORF">HCN44_000363</name>
</gene>
<protein>
    <submittedName>
        <fullName evidence="1">Uncharacterized protein</fullName>
    </submittedName>
</protein>
<comment type="caution">
    <text evidence="1">The sequence shown here is derived from an EMBL/GenBank/DDBJ whole genome shotgun (WGS) entry which is preliminary data.</text>
</comment>
<dbReference type="EMBL" id="JACMRX010000004">
    <property type="protein sequence ID" value="KAF7990558.1"/>
    <property type="molecule type" value="Genomic_DNA"/>
</dbReference>
<reference evidence="1 2" key="1">
    <citation type="submission" date="2020-08" db="EMBL/GenBank/DDBJ databases">
        <title>Aphidius gifuensis genome sequencing and assembly.</title>
        <authorList>
            <person name="Du Z."/>
        </authorList>
    </citation>
    <scope>NUCLEOTIDE SEQUENCE [LARGE SCALE GENOMIC DNA]</scope>
    <source>
        <strain evidence="1">YNYX2018</strain>
        <tissue evidence="1">Adults</tissue>
    </source>
</reference>
<proteinExistence type="predicted"/>
<evidence type="ECO:0000313" key="1">
    <source>
        <dbReference type="EMBL" id="KAF7990558.1"/>
    </source>
</evidence>
<organism evidence="1 2">
    <name type="scientific">Aphidius gifuensis</name>
    <name type="common">Parasitoid wasp</name>
    <dbReference type="NCBI Taxonomy" id="684658"/>
    <lineage>
        <taxon>Eukaryota</taxon>
        <taxon>Metazoa</taxon>
        <taxon>Ecdysozoa</taxon>
        <taxon>Arthropoda</taxon>
        <taxon>Hexapoda</taxon>
        <taxon>Insecta</taxon>
        <taxon>Pterygota</taxon>
        <taxon>Neoptera</taxon>
        <taxon>Endopterygota</taxon>
        <taxon>Hymenoptera</taxon>
        <taxon>Apocrita</taxon>
        <taxon>Ichneumonoidea</taxon>
        <taxon>Braconidae</taxon>
        <taxon>Aphidiinae</taxon>
        <taxon>Aphidius</taxon>
    </lineage>
</organism>
<sequence>MESPYLEAIQKIPGKTPGEKYQALNCIARNLIHYAMDIDDNCVKNVEVKSSAELPECLVPIVQLEVAKILHQPDGIVAALKSDDAFINDRALKVKWLFDGSNKDITNSTYFNNHIFPHVSLNVRIKIIKNLAKYLMLSNGQSVAEKFYSELKVQYGEESVRPLCFACGEDFIRITTNKWKKSVSVSELEIIYPRFPKFVISSLKRDPVKYSKFLPNLLKKHADSFVDIVIKQRENLAVKLSNKKCELLLKNARNAFLDDPKPFMPLLSLELITTKLNKLEFHQFYKKLFPQNYKELCFTTFYKYLEYYPEEEKLNLLLSTFEDLYEIKFLDCVGSISFPLLIENHADVFVDIVKRFNLNITFGNKTCELFFKKVLNPLKNRMLLKHSQSLELITTKLNKFEFHQFYKQLFPQTYKAFCFTTFYKYLEYYPKEEKLNLLLSTFKSLYGKNFLDCVDSISFPLLIENHADVFVDIVKMFNLNNKLRNEKYELFLKNVLTDFGTNRKLFNYSQSLEIITTKLNKFEFYQLFEQFFPQNYKVFCFETLYKYLEYYPKEEKLNFLLSTFEDRYGLSLLECTDLISPQLLRLLDPEQRIKIARKKMDKNDKEKSIEYSWICYFPTNESIPFIKEKISKESVIDERCKYLQQLIYTCSVNNDNDALLNVLEYVFMRHKNEQNPVIPKFLSRLRTEFDVKNLSKEHLIIVDRFVMFLYIKYEFESCVDVTSNLICDSIFSKIKHNEEFNKYIELKIELRRKKISYCYNWNILEDYPDYERKYLIEFIQHICIHENVPVFVNSLLSSMYDFNRRNAKANVPLENFSIKNYPLLYEAVKWIVTRDRGTDKHWYKIQTDEILEKGEKDIFLSLVDTSNLPEKSPSDESDKSSSKSYEKIEFNNSNVIKLLQKSPEEIMKKWNKYLELCKNKITRHNLARRFLRYTRWHQDLPIMFANQCLKELQNKRNENTHENLYILAVLYEGSSYEKLFTPFIPKSKTLDFDLIFFDNSAKIKYKFNCSILWSLNIVNPPVSFSPIFEFCEGDYVHNAINTLNNVGRRVPVEKVIEFSKTLVNQKVSVKKHGIRLFCQVASHDQIQEMMSYLWKKEKHISIRQVLYENISKLFIDAPSLQSWSIIQTCIDEVKTEDHFWDKIFDVSEVSDDLFECYISKLFETVKRIEETENNFGPSKSEVYVNRILNDSLSRSHLFSEEFHQYIIKNYFTNFTRPEYFLSYSVRNYIIKGYIALAGDKLDSRLRHFIDIILNIVKTYWNIPSTDNQSIKSLIYKLIRCICDMNCNDVKIRTAQAVLDALLTILTPEQLGTCYLDLIYIGVLNNNNIIDQVSHQLVQLIPLLIEIYSILKPEQLGSSYLDLVYIDMFDDDYSIDEITYKLVQLIPSLVETYSSESMCKIVQHFKKAFKVFLNNKESIDVTDIIEKLVLCDDKNVLLFTSTLLFQSTCYNEKKRYSRIINKLKMCKYPAIVIPLIDKINAGYLKVNY</sequence>
<name>A0A835CQU1_APHGI</name>
<accession>A0A835CQU1</accession>
<dbReference type="Proteomes" id="UP000639338">
    <property type="component" value="Unassembled WGS sequence"/>
</dbReference>